<sequence length="415" mass="46503">MTREKRNNTGRNSNGYAGPGQGQYQRPNTGPYEGQYRGQNAGPYEGRYREPEAGPYQGQYRKPEAGPYEGQYRGQNTGSYGGQYRDPNAGPYEGQYQGQNASPYGGQYQGPDAGPRQGQYRGQNAGPYGTRPQGQYPGGSGPNGKKPKKKKTAGDVIQIILLVVAIGIFCFAAFKLATIWLEYKKGTDEYSALEEYLGDEAKSEPKQADPDALETEGVNEDGEVIAASPVDFDSLRKINDEIIGWIKVTALDISYPIAQAEDNEYYLHNTFQKTYNFAGCIFMDYLNNSDMTDPNTLIYGHNMKNGSMFGKLKNFYEEGVYEKSPYFWIYTPDKIYKYEIFSCSEVYADSKTYQMNFESDEDFQKYLNDAVERSVVKSKTAVTSKDKVVTLSTCTGNDATRFIVQGKLIETYDSK</sequence>
<keyword evidence="4" id="KW-0472">Membrane</keyword>
<gene>
    <name evidence="5" type="ORF">C7383_104253</name>
</gene>
<dbReference type="Gene3D" id="2.40.260.10">
    <property type="entry name" value="Sortase"/>
    <property type="match status" value="1"/>
</dbReference>
<dbReference type="SUPFAM" id="SSF63817">
    <property type="entry name" value="Sortase"/>
    <property type="match status" value="1"/>
</dbReference>
<evidence type="ECO:0000256" key="4">
    <source>
        <dbReference type="SAM" id="Phobius"/>
    </source>
</evidence>
<evidence type="ECO:0000256" key="3">
    <source>
        <dbReference type="SAM" id="MobiDB-lite"/>
    </source>
</evidence>
<organism evidence="5 6">
    <name type="scientific">Murimonas intestini</name>
    <dbReference type="NCBI Taxonomy" id="1337051"/>
    <lineage>
        <taxon>Bacteria</taxon>
        <taxon>Bacillati</taxon>
        <taxon>Bacillota</taxon>
        <taxon>Clostridia</taxon>
        <taxon>Lachnospirales</taxon>
        <taxon>Lachnospiraceae</taxon>
        <taxon>Murimonas</taxon>
    </lineage>
</organism>
<feature type="active site" description="Proton donor/acceptor" evidence="2">
    <location>
        <position position="301"/>
    </location>
</feature>
<dbReference type="InterPro" id="IPR023365">
    <property type="entry name" value="Sortase_dom-sf"/>
</dbReference>
<reference evidence="5 6" key="1">
    <citation type="submission" date="2018-05" db="EMBL/GenBank/DDBJ databases">
        <authorList>
            <person name="Goeker M."/>
            <person name="Huntemann M."/>
            <person name="Clum A."/>
            <person name="Pillay M."/>
            <person name="Palaniappan K."/>
            <person name="Varghese N."/>
            <person name="Mikhailova N."/>
            <person name="Stamatis D."/>
            <person name="Reddy T."/>
            <person name="Daum C."/>
            <person name="Shapiro N."/>
            <person name="Ivanova N."/>
            <person name="Kyrpides N."/>
            <person name="Woyke T."/>
        </authorList>
    </citation>
    <scope>NUCLEOTIDE SEQUENCE [LARGE SCALE GENOMIC DNA]</scope>
    <source>
        <strain evidence="5 6">DSM 26524</strain>
    </source>
</reference>
<evidence type="ECO:0000256" key="1">
    <source>
        <dbReference type="ARBA" id="ARBA00022801"/>
    </source>
</evidence>
<dbReference type="CDD" id="cd05826">
    <property type="entry name" value="Sortase_B"/>
    <property type="match status" value="1"/>
</dbReference>
<proteinExistence type="predicted"/>
<feature type="transmembrane region" description="Helical" evidence="4">
    <location>
        <begin position="156"/>
        <end position="181"/>
    </location>
</feature>
<dbReference type="AlphaFoldDB" id="A0AB73T5U6"/>
<feature type="active site" description="Acyl-thioester intermediate" evidence="2">
    <location>
        <position position="394"/>
    </location>
</feature>
<name>A0AB73T5U6_9FIRM</name>
<keyword evidence="6" id="KW-1185">Reference proteome</keyword>
<dbReference type="RefSeq" id="WP_109625941.1">
    <property type="nucleotide sequence ID" value="NZ_JANKBI010000019.1"/>
</dbReference>
<keyword evidence="1" id="KW-0378">Hydrolase</keyword>
<comment type="caution">
    <text evidence="5">The sequence shown here is derived from an EMBL/GenBank/DDBJ whole genome shotgun (WGS) entry which is preliminary data.</text>
</comment>
<dbReference type="Proteomes" id="UP000245412">
    <property type="component" value="Unassembled WGS sequence"/>
</dbReference>
<keyword evidence="4" id="KW-0812">Transmembrane</keyword>
<evidence type="ECO:0000313" key="6">
    <source>
        <dbReference type="Proteomes" id="UP000245412"/>
    </source>
</evidence>
<feature type="region of interest" description="Disordered" evidence="3">
    <location>
        <begin position="1"/>
        <end position="149"/>
    </location>
</feature>
<dbReference type="NCBIfam" id="TIGR03064">
    <property type="entry name" value="sortase_srtB"/>
    <property type="match status" value="1"/>
</dbReference>
<accession>A0AB73T5U6</accession>
<dbReference type="InterPro" id="IPR009835">
    <property type="entry name" value="SrtB"/>
</dbReference>
<keyword evidence="4" id="KW-1133">Transmembrane helix</keyword>
<dbReference type="GO" id="GO:0016787">
    <property type="term" value="F:hydrolase activity"/>
    <property type="evidence" value="ECO:0007669"/>
    <property type="project" value="UniProtKB-KW"/>
</dbReference>
<evidence type="ECO:0000256" key="2">
    <source>
        <dbReference type="PIRSR" id="PIRSR605754-1"/>
    </source>
</evidence>
<evidence type="ECO:0000313" key="5">
    <source>
        <dbReference type="EMBL" id="PWJ76806.1"/>
    </source>
</evidence>
<dbReference type="EMBL" id="QGGY01000004">
    <property type="protein sequence ID" value="PWJ76806.1"/>
    <property type="molecule type" value="Genomic_DNA"/>
</dbReference>
<protein>
    <submittedName>
        <fullName evidence="5">SrtB family sortase</fullName>
    </submittedName>
</protein>
<dbReference type="Pfam" id="PF04203">
    <property type="entry name" value="Sortase"/>
    <property type="match status" value="1"/>
</dbReference>
<dbReference type="InterPro" id="IPR005754">
    <property type="entry name" value="Sortase"/>
</dbReference>